<comment type="similarity">
    <text evidence="2">Belongs to the paired homeobox family. Bicoid subfamily.</text>
</comment>
<evidence type="ECO:0000256" key="9">
    <source>
        <dbReference type="ARBA" id="ARBA00042847"/>
    </source>
</evidence>
<dbReference type="AlphaFoldDB" id="A0A9Q1I2X7"/>
<evidence type="ECO:0000259" key="13">
    <source>
        <dbReference type="PROSITE" id="PS50071"/>
    </source>
</evidence>
<evidence type="ECO:0000256" key="8">
    <source>
        <dbReference type="ARBA" id="ARBA00041925"/>
    </source>
</evidence>
<name>A0A9Q1I2X7_CONCO</name>
<evidence type="ECO:0000256" key="3">
    <source>
        <dbReference type="ARBA" id="ARBA00022473"/>
    </source>
</evidence>
<feature type="compositionally biased region" description="Basic and acidic residues" evidence="12">
    <location>
        <begin position="182"/>
        <end position="217"/>
    </location>
</feature>
<dbReference type="SUPFAM" id="SSF46689">
    <property type="entry name" value="Homeodomain-like"/>
    <property type="match status" value="1"/>
</dbReference>
<feature type="DNA-binding region" description="Homeobox" evidence="10">
    <location>
        <begin position="221"/>
        <end position="280"/>
    </location>
</feature>
<accession>A0A9Q1I2X7</accession>
<dbReference type="GO" id="GO:0009653">
    <property type="term" value="P:anatomical structure morphogenesis"/>
    <property type="evidence" value="ECO:0007669"/>
    <property type="project" value="TreeGrafter"/>
</dbReference>
<dbReference type="PROSITE" id="PS00027">
    <property type="entry name" value="HOMEOBOX_1"/>
    <property type="match status" value="1"/>
</dbReference>
<dbReference type="GO" id="GO:0000978">
    <property type="term" value="F:RNA polymerase II cis-regulatory region sequence-specific DNA binding"/>
    <property type="evidence" value="ECO:0007669"/>
    <property type="project" value="TreeGrafter"/>
</dbReference>
<feature type="region of interest" description="Disordered" evidence="12">
    <location>
        <begin position="178"/>
        <end position="230"/>
    </location>
</feature>
<evidence type="ECO:0000313" key="15">
    <source>
        <dbReference type="EMBL" id="KAJ8276743.1"/>
    </source>
</evidence>
<dbReference type="GO" id="GO:0000981">
    <property type="term" value="F:DNA-binding transcription factor activity, RNA polymerase II-specific"/>
    <property type="evidence" value="ECO:0007669"/>
    <property type="project" value="InterPro"/>
</dbReference>
<keyword evidence="4 10" id="KW-0238">DNA-binding</keyword>
<evidence type="ECO:0000256" key="4">
    <source>
        <dbReference type="ARBA" id="ARBA00023125"/>
    </source>
</evidence>
<evidence type="ECO:0000256" key="5">
    <source>
        <dbReference type="ARBA" id="ARBA00023155"/>
    </source>
</evidence>
<dbReference type="FunFam" id="1.10.10.60:FF:000031">
    <property type="entry name" value="Homeobox protein"/>
    <property type="match status" value="1"/>
</dbReference>
<feature type="region of interest" description="Disordered" evidence="12">
    <location>
        <begin position="52"/>
        <end position="71"/>
    </location>
</feature>
<dbReference type="PANTHER" id="PTHR45882:SF1">
    <property type="entry name" value="PITUITARY HOMEOBOX 1"/>
    <property type="match status" value="1"/>
</dbReference>
<dbReference type="InterPro" id="IPR001356">
    <property type="entry name" value="HD"/>
</dbReference>
<dbReference type="GO" id="GO:0005634">
    <property type="term" value="C:nucleus"/>
    <property type="evidence" value="ECO:0007669"/>
    <property type="project" value="UniProtKB-SubCell"/>
</dbReference>
<dbReference type="SMART" id="SM00389">
    <property type="entry name" value="HOX"/>
    <property type="match status" value="1"/>
</dbReference>
<dbReference type="OrthoDB" id="6159439at2759"/>
<dbReference type="PANTHER" id="PTHR45882">
    <property type="entry name" value="PITUITARY HOMEOBOX HOMOLOG PTX1"/>
    <property type="match status" value="1"/>
</dbReference>
<evidence type="ECO:0000313" key="16">
    <source>
        <dbReference type="Proteomes" id="UP001152803"/>
    </source>
</evidence>
<dbReference type="Proteomes" id="UP001152803">
    <property type="component" value="Unassembled WGS sequence"/>
</dbReference>
<proteinExistence type="inferred from homology"/>
<evidence type="ECO:0000256" key="6">
    <source>
        <dbReference type="ARBA" id="ARBA00023242"/>
    </source>
</evidence>
<reference evidence="15" key="1">
    <citation type="journal article" date="2023" name="Science">
        <title>Genome structures resolve the early diversification of teleost fishes.</title>
        <authorList>
            <person name="Parey E."/>
            <person name="Louis A."/>
            <person name="Montfort J."/>
            <person name="Bouchez O."/>
            <person name="Roques C."/>
            <person name="Iampietro C."/>
            <person name="Lluch J."/>
            <person name="Castinel A."/>
            <person name="Donnadieu C."/>
            <person name="Desvignes T."/>
            <person name="Floi Bucao C."/>
            <person name="Jouanno E."/>
            <person name="Wen M."/>
            <person name="Mejri S."/>
            <person name="Dirks R."/>
            <person name="Jansen H."/>
            <person name="Henkel C."/>
            <person name="Chen W.J."/>
            <person name="Zahm M."/>
            <person name="Cabau C."/>
            <person name="Klopp C."/>
            <person name="Thompson A.W."/>
            <person name="Robinson-Rechavi M."/>
            <person name="Braasch I."/>
            <person name="Lecointre G."/>
            <person name="Bobe J."/>
            <person name="Postlethwait J.H."/>
            <person name="Berthelot C."/>
            <person name="Roest Crollius H."/>
            <person name="Guiguen Y."/>
        </authorList>
    </citation>
    <scope>NUCLEOTIDE SEQUENCE</scope>
    <source>
        <strain evidence="15">Concon-B</strain>
    </source>
</reference>
<dbReference type="PROSITE" id="PS50071">
    <property type="entry name" value="HOMEOBOX_2"/>
    <property type="match status" value="1"/>
</dbReference>
<dbReference type="Pfam" id="PF03826">
    <property type="entry name" value="OAR"/>
    <property type="match status" value="1"/>
</dbReference>
<dbReference type="InterPro" id="IPR017970">
    <property type="entry name" value="Homeobox_CS"/>
</dbReference>
<comment type="caution">
    <text evidence="15">The sequence shown here is derived from an EMBL/GenBank/DDBJ whole genome shotgun (WGS) entry which is preliminary data.</text>
</comment>
<keyword evidence="6 10" id="KW-0539">Nucleus</keyword>
<feature type="domain" description="OAR" evidence="14">
    <location>
        <begin position="414"/>
        <end position="427"/>
    </location>
</feature>
<dbReference type="InterPro" id="IPR003654">
    <property type="entry name" value="OAR_dom"/>
</dbReference>
<evidence type="ECO:0000256" key="1">
    <source>
        <dbReference type="ARBA" id="ARBA00004123"/>
    </source>
</evidence>
<evidence type="ECO:0000256" key="12">
    <source>
        <dbReference type="SAM" id="MobiDB-lite"/>
    </source>
</evidence>
<dbReference type="Gene3D" id="1.10.10.60">
    <property type="entry name" value="Homeodomain-like"/>
    <property type="match status" value="1"/>
</dbReference>
<feature type="domain" description="Homeobox" evidence="13">
    <location>
        <begin position="219"/>
        <end position="279"/>
    </location>
</feature>
<gene>
    <name evidence="15" type="ORF">COCON_G00084950</name>
</gene>
<organism evidence="15 16">
    <name type="scientific">Conger conger</name>
    <name type="common">Conger eel</name>
    <name type="synonym">Muraena conger</name>
    <dbReference type="NCBI Taxonomy" id="82655"/>
    <lineage>
        <taxon>Eukaryota</taxon>
        <taxon>Metazoa</taxon>
        <taxon>Chordata</taxon>
        <taxon>Craniata</taxon>
        <taxon>Vertebrata</taxon>
        <taxon>Euteleostomi</taxon>
        <taxon>Actinopterygii</taxon>
        <taxon>Neopterygii</taxon>
        <taxon>Teleostei</taxon>
        <taxon>Anguilliformes</taxon>
        <taxon>Congridae</taxon>
        <taxon>Conger</taxon>
    </lineage>
</organism>
<keyword evidence="16" id="KW-1185">Reference proteome</keyword>
<evidence type="ECO:0000256" key="11">
    <source>
        <dbReference type="RuleBase" id="RU000682"/>
    </source>
</evidence>
<evidence type="ECO:0000256" key="10">
    <source>
        <dbReference type="PROSITE-ProRule" id="PRU00108"/>
    </source>
</evidence>
<keyword evidence="5 10" id="KW-0371">Homeobox</keyword>
<keyword evidence="3" id="KW-0217">Developmental protein</keyword>
<evidence type="ECO:0000256" key="2">
    <source>
        <dbReference type="ARBA" id="ARBA00006503"/>
    </source>
</evidence>
<dbReference type="InterPro" id="IPR009057">
    <property type="entry name" value="Homeodomain-like_sf"/>
</dbReference>
<comment type="subcellular location">
    <subcellularLocation>
        <location evidence="1 10 11">Nucleus</location>
    </subcellularLocation>
</comment>
<dbReference type="CDD" id="cd00086">
    <property type="entry name" value="homeodomain"/>
    <property type="match status" value="1"/>
</dbReference>
<feature type="region of interest" description="Disordered" evidence="12">
    <location>
        <begin position="112"/>
        <end position="135"/>
    </location>
</feature>
<evidence type="ECO:0000259" key="14">
    <source>
        <dbReference type="PROSITE" id="PS50803"/>
    </source>
</evidence>
<dbReference type="EMBL" id="JAFJMO010000005">
    <property type="protein sequence ID" value="KAJ8276743.1"/>
    <property type="molecule type" value="Genomic_DNA"/>
</dbReference>
<dbReference type="GO" id="GO:0001654">
    <property type="term" value="P:eye development"/>
    <property type="evidence" value="ECO:0007669"/>
    <property type="project" value="UniProtKB-ARBA"/>
</dbReference>
<evidence type="ECO:0000256" key="7">
    <source>
        <dbReference type="ARBA" id="ARBA00039560"/>
    </source>
</evidence>
<dbReference type="GO" id="GO:0021536">
    <property type="term" value="P:diencephalon development"/>
    <property type="evidence" value="ECO:0007669"/>
    <property type="project" value="UniProtKB-ARBA"/>
</dbReference>
<protein>
    <recommendedName>
        <fullName evidence="7">Pituitary homeobox 1</fullName>
    </recommendedName>
    <alternativeName>
        <fullName evidence="8">Homeobox protein PITX1</fullName>
    </alternativeName>
    <alternativeName>
        <fullName evidence="9">Paired-like homeodomain transcription factor 1</fullName>
    </alternativeName>
</protein>
<dbReference type="Pfam" id="PF00046">
    <property type="entry name" value="Homeodomain"/>
    <property type="match status" value="1"/>
</dbReference>
<sequence>MPMRNRLAFHASWSETTGALAIHPSVVPYRPGEQAPVTVLHIPLFVSLESGQPNPGDLESMRAMRNPRTRSVSRRIMAPGLLSPIADARLHHLHFHRIPESDKKIWRRTDRQMERRSRKQVEDRGQSILGHRDRRTEKLRWQTSVRAERLEETIASFQMKNALVSGLTYKRVNRWNEFGQNPRDRETPADARHGLDLSQKERSVEHRSDDGNADDPKKKKQRRQRTHFTSQQLQELEATFQRNRYPDMSTREEIAVWTNLTEARVRVWFKNRRAKWRKRERNQQMDLCKNSYLPQFSGLMQPYEDMYPAYTYNNWTNKGLTPAPLSTKNFTFFNSMSPLTSQSMFSAPSSISSMSMASGMGHGAVPGMPASGLNNISNLNGISSSSINSAMSPSTCPYGPPGGPYSVYRDTCNSSLATLRLKSKQHPTFGYSGLQSPGSSLNACQYNSHQLHPIIRKGHIWMEGERLDPAPGGPRGLCTADQQERGGLQASNSTRHIRSIRSVRGSECLFFCIFSFFQLFIQGSPGKEGL</sequence>
<dbReference type="PROSITE" id="PS50803">
    <property type="entry name" value="OAR"/>
    <property type="match status" value="1"/>
</dbReference>